<proteinExistence type="inferred from homology"/>
<dbReference type="Gene3D" id="2.40.400.10">
    <property type="entry name" value="Acetoacetate decarboxylase-like"/>
    <property type="match status" value="1"/>
</dbReference>
<dbReference type="EC" id="2.4.1.-" evidence="10"/>
<feature type="transmembrane region" description="Helical" evidence="10">
    <location>
        <begin position="341"/>
        <end position="359"/>
    </location>
</feature>
<evidence type="ECO:0000256" key="8">
    <source>
        <dbReference type="ARBA" id="ARBA00022989"/>
    </source>
</evidence>
<keyword evidence="9 10" id="KW-0472">Membrane</keyword>
<dbReference type="PANTHER" id="PTHR12413">
    <property type="entry name" value="DOLICHYL GLYCOSYLTRANSFERASE"/>
    <property type="match status" value="1"/>
</dbReference>
<evidence type="ECO:0000256" key="6">
    <source>
        <dbReference type="ARBA" id="ARBA00022692"/>
    </source>
</evidence>
<feature type="transmembrane region" description="Helical" evidence="10">
    <location>
        <begin position="215"/>
        <end position="237"/>
    </location>
</feature>
<keyword evidence="8 10" id="KW-1133">Transmembrane helix</keyword>
<comment type="subcellular location">
    <subcellularLocation>
        <location evidence="1 10">Endoplasmic reticulum membrane</location>
        <topology evidence="1 10">Multi-pass membrane protein</topology>
    </subcellularLocation>
</comment>
<dbReference type="SUPFAM" id="SSF160104">
    <property type="entry name" value="Acetoacetate decarboxylase-like"/>
    <property type="match status" value="1"/>
</dbReference>
<evidence type="ECO:0000256" key="2">
    <source>
        <dbReference type="ARBA" id="ARBA00004922"/>
    </source>
</evidence>
<protein>
    <recommendedName>
        <fullName evidence="10">Alpha-1,3-glucosyltransferase</fullName>
        <ecNumber evidence="10">2.4.1.-</ecNumber>
    </recommendedName>
</protein>
<sequence length="658" mass="70716">MLAHPNTYRSTDFEVHRNWLAITYQLPISKWFYEATSEWTLDYPPLFAWFEWAMAQAARFVDPKMLSVSNLEYDSPATVLFQRLSVSVTGLVLVAAMLHATQRSRESPAGLTAFFLAVCNAGLIMVDNIHFQYNGVLLGLLLWSILMLEEQRYVLAGALFALLLNMKHLFAYLGPAYFVFLLRHYVLDGSSSSSSSGSSSSGSSSGGCAGMLRRLVLLGGVVVAICGVSFGPFVALGQMGQVLSRLFPFARGLCHAYWAPNAWALYSFADKLAAAATAAAGLRQPSAMPAANMAGGVVGVSSYVVLPNIGAGMCAALTLLAILPCLVALWKAPKAQAGPMFAAAAAYANLCGFMFGYHVHEKAALTVLLPMVLPAVRDAGWGRQFVLLSTAAHTVHAWPFNPPFTFPANGTVKHMLVIQTKPLARAPTRPPLYRGRANWTFVGGPGTLMVASYSKAPDPIGPYNELVYIPGQYAPCAKSSITYDSVTRIWVDNRPSLEVGRYIGGMPKYMASFRWQLDPVTGAPVNVTVRATNRTILRIVGLKPSSSAASAATAAGADGEAETAASVQYVFSRSNVQWPIYPPNAQKPEKDVPLVSSQQFDTGDKKIALLKADSIFLDALTFTGNASMPAVYDSGRSIISAPNGTIGTVNQHKNLTCP</sequence>
<evidence type="ECO:0000256" key="10">
    <source>
        <dbReference type="RuleBase" id="RU363110"/>
    </source>
</evidence>
<organism evidence="11 12">
    <name type="scientific">Tetradesmus obliquus</name>
    <name type="common">Green alga</name>
    <name type="synonym">Acutodesmus obliquus</name>
    <dbReference type="NCBI Taxonomy" id="3088"/>
    <lineage>
        <taxon>Eukaryota</taxon>
        <taxon>Viridiplantae</taxon>
        <taxon>Chlorophyta</taxon>
        <taxon>core chlorophytes</taxon>
        <taxon>Chlorophyceae</taxon>
        <taxon>CS clade</taxon>
        <taxon>Sphaeropleales</taxon>
        <taxon>Scenedesmaceae</taxon>
        <taxon>Tetradesmus</taxon>
    </lineage>
</organism>
<evidence type="ECO:0000256" key="7">
    <source>
        <dbReference type="ARBA" id="ARBA00022824"/>
    </source>
</evidence>
<keyword evidence="12" id="KW-1185">Reference proteome</keyword>
<dbReference type="InterPro" id="IPR023375">
    <property type="entry name" value="ADC_dom_sf"/>
</dbReference>
<dbReference type="InterPro" id="IPR010451">
    <property type="entry name" value="Acetoacetate_decarboxylase"/>
</dbReference>
<keyword evidence="6 10" id="KW-0812">Transmembrane</keyword>
<evidence type="ECO:0000256" key="1">
    <source>
        <dbReference type="ARBA" id="ARBA00004477"/>
    </source>
</evidence>
<keyword evidence="4 10" id="KW-0328">Glycosyltransferase</keyword>
<dbReference type="PANTHER" id="PTHR12413:SF2">
    <property type="entry name" value="DOLICHYL PYROPHOSPHATE GLC1MAN9GLCNAC2 ALPHA-1,3-GLUCOSYLTRANSFERASE-RELATED"/>
    <property type="match status" value="1"/>
</dbReference>
<gene>
    <name evidence="11" type="ORF">OEZ85_013022</name>
</gene>
<evidence type="ECO:0000256" key="9">
    <source>
        <dbReference type="ARBA" id="ARBA00023136"/>
    </source>
</evidence>
<evidence type="ECO:0000256" key="4">
    <source>
        <dbReference type="ARBA" id="ARBA00022676"/>
    </source>
</evidence>
<accession>A0ABY8U9J8</accession>
<keyword evidence="5 10" id="KW-0808">Transferase</keyword>
<comment type="pathway">
    <text evidence="2 10">Protein modification; protein glycosylation.</text>
</comment>
<feature type="transmembrane region" description="Helical" evidence="10">
    <location>
        <begin position="309"/>
        <end position="329"/>
    </location>
</feature>
<dbReference type="Proteomes" id="UP001244341">
    <property type="component" value="Chromosome 7b"/>
</dbReference>
<feature type="transmembrane region" description="Helical" evidence="10">
    <location>
        <begin position="107"/>
        <end position="125"/>
    </location>
</feature>
<dbReference type="EMBL" id="CP126214">
    <property type="protein sequence ID" value="WIA16323.1"/>
    <property type="molecule type" value="Genomic_DNA"/>
</dbReference>
<name>A0ABY8U9J8_TETOB</name>
<comment type="similarity">
    <text evidence="3 10">Belongs to the ALG6/ALG8 glucosyltransferase family.</text>
</comment>
<dbReference type="Pfam" id="PF03155">
    <property type="entry name" value="Alg6_Alg8"/>
    <property type="match status" value="1"/>
</dbReference>
<evidence type="ECO:0000256" key="5">
    <source>
        <dbReference type="ARBA" id="ARBA00022679"/>
    </source>
</evidence>
<dbReference type="InterPro" id="IPR004856">
    <property type="entry name" value="Glyco_trans_ALG6/ALG8"/>
</dbReference>
<evidence type="ECO:0000313" key="12">
    <source>
        <dbReference type="Proteomes" id="UP001244341"/>
    </source>
</evidence>
<comment type="caution">
    <text evidence="10">Lacks conserved residue(s) required for the propagation of feature annotation.</text>
</comment>
<dbReference type="Pfam" id="PF06314">
    <property type="entry name" value="ADC"/>
    <property type="match status" value="1"/>
</dbReference>
<reference evidence="11 12" key="1">
    <citation type="submission" date="2023-05" db="EMBL/GenBank/DDBJ databases">
        <title>A 100% complete, gapless, phased diploid assembly of the Scenedesmus obliquus UTEX 3031 genome.</title>
        <authorList>
            <person name="Biondi T.C."/>
            <person name="Hanschen E.R."/>
            <person name="Kwon T."/>
            <person name="Eng W."/>
            <person name="Kruse C.P.S."/>
            <person name="Koehler S.I."/>
            <person name="Kunde Y."/>
            <person name="Gleasner C.D."/>
            <person name="You Mak K.T."/>
            <person name="Polle J."/>
            <person name="Hovde B.T."/>
            <person name="Starkenburg S.R."/>
        </authorList>
    </citation>
    <scope>NUCLEOTIDE SEQUENCE [LARGE SCALE GENOMIC DNA]</scope>
    <source>
        <strain evidence="11 12">DOE0152z</strain>
    </source>
</reference>
<keyword evidence="7 10" id="KW-0256">Endoplasmic reticulum</keyword>
<feature type="transmembrane region" description="Helical" evidence="10">
    <location>
        <begin position="80"/>
        <end position="100"/>
    </location>
</feature>
<evidence type="ECO:0000256" key="3">
    <source>
        <dbReference type="ARBA" id="ARBA00008715"/>
    </source>
</evidence>
<evidence type="ECO:0000313" key="11">
    <source>
        <dbReference type="EMBL" id="WIA16323.1"/>
    </source>
</evidence>